<evidence type="ECO:0000256" key="5">
    <source>
        <dbReference type="ARBA" id="ARBA00022912"/>
    </source>
</evidence>
<evidence type="ECO:0000256" key="2">
    <source>
        <dbReference type="ARBA" id="ARBA00013064"/>
    </source>
</evidence>
<dbReference type="PANTHER" id="PTHR10190:SF16">
    <property type="entry name" value="DEVELOPMENTAL PROTEIN EYES ABSENT"/>
    <property type="match status" value="1"/>
</dbReference>
<evidence type="ECO:0000256" key="1">
    <source>
        <dbReference type="ARBA" id="ARBA00010501"/>
    </source>
</evidence>
<keyword evidence="7" id="KW-0479">Metal-binding</keyword>
<keyword evidence="3" id="KW-0378">Hydrolase</keyword>
<dbReference type="EC" id="3.1.3.48" evidence="2"/>
<evidence type="ECO:0000256" key="6">
    <source>
        <dbReference type="ARBA" id="ARBA00051722"/>
    </source>
</evidence>
<comment type="similarity">
    <text evidence="1">Belongs to the HAD-like hydrolase superfamily. EYA family.</text>
</comment>
<name>A0A445KM63_GLYSO</name>
<comment type="cofactor">
    <cofactor evidence="7">
        <name>Mg(2+)</name>
        <dbReference type="ChEBI" id="CHEBI:18420"/>
    </cofactor>
    <text evidence="7">Binds 1 Mg(2+) ion per subunit.</text>
</comment>
<evidence type="ECO:0000256" key="3">
    <source>
        <dbReference type="ARBA" id="ARBA00022801"/>
    </source>
</evidence>
<dbReference type="InterPro" id="IPR038102">
    <property type="entry name" value="EYA_dom_sf"/>
</dbReference>
<evidence type="ECO:0000313" key="9">
    <source>
        <dbReference type="Proteomes" id="UP000289340"/>
    </source>
</evidence>
<comment type="catalytic activity">
    <reaction evidence="6">
        <text>O-phospho-L-tyrosyl-[protein] + H2O = L-tyrosyl-[protein] + phosphate</text>
        <dbReference type="Rhea" id="RHEA:10684"/>
        <dbReference type="Rhea" id="RHEA-COMP:10136"/>
        <dbReference type="Rhea" id="RHEA-COMP:20101"/>
        <dbReference type="ChEBI" id="CHEBI:15377"/>
        <dbReference type="ChEBI" id="CHEBI:43474"/>
        <dbReference type="ChEBI" id="CHEBI:46858"/>
        <dbReference type="ChEBI" id="CHEBI:61978"/>
        <dbReference type="EC" id="3.1.3.48"/>
    </reaction>
</comment>
<evidence type="ECO:0000313" key="8">
    <source>
        <dbReference type="EMBL" id="RZC11996.1"/>
    </source>
</evidence>
<dbReference type="PANTHER" id="PTHR10190">
    <property type="entry name" value="EYES ABSENT"/>
    <property type="match status" value="1"/>
</dbReference>
<reference evidence="8 9" key="1">
    <citation type="submission" date="2018-09" db="EMBL/GenBank/DDBJ databases">
        <title>A high-quality reference genome of wild soybean provides a powerful tool to mine soybean genomes.</title>
        <authorList>
            <person name="Xie M."/>
            <person name="Chung C.Y.L."/>
            <person name="Li M.-W."/>
            <person name="Wong F.-L."/>
            <person name="Chan T.-F."/>
            <person name="Lam H.-M."/>
        </authorList>
    </citation>
    <scope>NUCLEOTIDE SEQUENCE [LARGE SCALE GENOMIC DNA]</scope>
    <source>
        <strain evidence="9">cv. W05</strain>
        <tissue evidence="8">Hypocotyl of etiolated seedlings</tissue>
    </source>
</reference>
<comment type="caution">
    <text evidence="8">The sequence shown here is derived from an EMBL/GenBank/DDBJ whole genome shotgun (WGS) entry which is preliminary data.</text>
</comment>
<dbReference type="InterPro" id="IPR028472">
    <property type="entry name" value="EYA"/>
</dbReference>
<gene>
    <name evidence="8" type="ORF">D0Y65_011982</name>
</gene>
<keyword evidence="9" id="KW-1185">Reference proteome</keyword>
<sequence length="221" mass="24983">MEGLGGAVESLEVSWQRWPATVVVEVEPLCFLYDYVICFPKRVARDMLARSLDSAIAVTFGCHSLLKRWLSSARTFLKECSGEDKDAVYSIAFANTSSNSTNAKHVNVLVTSGSLVPSLVKCMLFHLDSLITHGNVYSSWEVGKIQCFRWIKERFNHPNVRFCVIGDGWEECEAAEIMRWPFVKIDPRPGKLHRFPGLTLTTISHYFSVVYGRPDNENGEE</sequence>
<proteinExistence type="inferred from homology"/>
<dbReference type="Gene3D" id="3.40.50.12350">
    <property type="match status" value="1"/>
</dbReference>
<dbReference type="AlphaFoldDB" id="A0A445KM63"/>
<dbReference type="GO" id="GO:0045739">
    <property type="term" value="P:positive regulation of DNA repair"/>
    <property type="evidence" value="ECO:0007669"/>
    <property type="project" value="TreeGrafter"/>
</dbReference>
<accession>A0A445KM63</accession>
<dbReference type="GO" id="GO:0046872">
    <property type="term" value="F:metal ion binding"/>
    <property type="evidence" value="ECO:0007669"/>
    <property type="project" value="UniProtKB-KW"/>
</dbReference>
<dbReference type="EMBL" id="QZWG01000005">
    <property type="protein sequence ID" value="RZC11996.1"/>
    <property type="molecule type" value="Genomic_DNA"/>
</dbReference>
<organism evidence="8 9">
    <name type="scientific">Glycine soja</name>
    <name type="common">Wild soybean</name>
    <dbReference type="NCBI Taxonomy" id="3848"/>
    <lineage>
        <taxon>Eukaryota</taxon>
        <taxon>Viridiplantae</taxon>
        <taxon>Streptophyta</taxon>
        <taxon>Embryophyta</taxon>
        <taxon>Tracheophyta</taxon>
        <taxon>Spermatophyta</taxon>
        <taxon>Magnoliopsida</taxon>
        <taxon>eudicotyledons</taxon>
        <taxon>Gunneridae</taxon>
        <taxon>Pentapetalae</taxon>
        <taxon>rosids</taxon>
        <taxon>fabids</taxon>
        <taxon>Fabales</taxon>
        <taxon>Fabaceae</taxon>
        <taxon>Papilionoideae</taxon>
        <taxon>50 kb inversion clade</taxon>
        <taxon>NPAAA clade</taxon>
        <taxon>indigoferoid/millettioid clade</taxon>
        <taxon>Phaseoleae</taxon>
        <taxon>Glycine</taxon>
        <taxon>Glycine subgen. Soja</taxon>
    </lineage>
</organism>
<keyword evidence="5" id="KW-0904">Protein phosphatase</keyword>
<feature type="binding site" evidence="7">
    <location>
        <position position="167"/>
    </location>
    <ligand>
        <name>Mg(2+)</name>
        <dbReference type="ChEBI" id="CHEBI:18420"/>
    </ligand>
</feature>
<evidence type="ECO:0000256" key="4">
    <source>
        <dbReference type="ARBA" id="ARBA00022842"/>
    </source>
</evidence>
<evidence type="ECO:0000256" key="7">
    <source>
        <dbReference type="PIRSR" id="PIRSR628472-2"/>
    </source>
</evidence>
<dbReference type="GO" id="GO:0004725">
    <property type="term" value="F:protein tyrosine phosphatase activity"/>
    <property type="evidence" value="ECO:0007669"/>
    <property type="project" value="UniProtKB-EC"/>
</dbReference>
<protein>
    <recommendedName>
        <fullName evidence="2">protein-tyrosine-phosphatase</fullName>
        <ecNumber evidence="2">3.1.3.48</ecNumber>
    </recommendedName>
</protein>
<dbReference type="GO" id="GO:0030154">
    <property type="term" value="P:cell differentiation"/>
    <property type="evidence" value="ECO:0007669"/>
    <property type="project" value="TreeGrafter"/>
</dbReference>
<keyword evidence="4 7" id="KW-0460">Magnesium</keyword>
<dbReference type="GO" id="GO:0005634">
    <property type="term" value="C:nucleus"/>
    <property type="evidence" value="ECO:0007669"/>
    <property type="project" value="TreeGrafter"/>
</dbReference>
<dbReference type="Proteomes" id="UP000289340">
    <property type="component" value="Chromosome 5"/>
</dbReference>